<sequence>MTPRLRSRATFVAFIPSFFISIIPSIKFYAVVAIAQFTNVLARFDHSMAPMPDHVLHVRSHDGLTSAEIGAMVGAIIGFTIIVLFTIFCCINRRRMRRHRHRSDDDEIIRVEKLPRRPNPPLQHPLMAKVRWSQRDFNNVEGGLIPGGPKYPTYRALPIPNPRNNPKVARDYRNAHAYRYY</sequence>
<feature type="transmembrane region" description="Helical" evidence="1">
    <location>
        <begin position="12"/>
        <end position="37"/>
    </location>
</feature>
<keyword evidence="3" id="KW-1185">Reference proteome</keyword>
<keyword evidence="1" id="KW-0472">Membrane</keyword>
<evidence type="ECO:0000313" key="3">
    <source>
        <dbReference type="Proteomes" id="UP000696573"/>
    </source>
</evidence>
<reference evidence="2" key="1">
    <citation type="submission" date="2021-10" db="EMBL/GenBank/DDBJ databases">
        <authorList>
            <person name="Piombo E."/>
        </authorList>
    </citation>
    <scope>NUCLEOTIDE SEQUENCE</scope>
</reference>
<organism evidence="2 3">
    <name type="scientific">Clonostachys rhizophaga</name>
    <dbReference type="NCBI Taxonomy" id="160324"/>
    <lineage>
        <taxon>Eukaryota</taxon>
        <taxon>Fungi</taxon>
        <taxon>Dikarya</taxon>
        <taxon>Ascomycota</taxon>
        <taxon>Pezizomycotina</taxon>
        <taxon>Sordariomycetes</taxon>
        <taxon>Hypocreomycetidae</taxon>
        <taxon>Hypocreales</taxon>
        <taxon>Bionectriaceae</taxon>
        <taxon>Clonostachys</taxon>
    </lineage>
</organism>
<accession>A0A9N9V4G6</accession>
<feature type="transmembrane region" description="Helical" evidence="1">
    <location>
        <begin position="69"/>
        <end position="91"/>
    </location>
</feature>
<keyword evidence="1" id="KW-1133">Transmembrane helix</keyword>
<dbReference type="OrthoDB" id="4900393at2759"/>
<evidence type="ECO:0000256" key="1">
    <source>
        <dbReference type="SAM" id="Phobius"/>
    </source>
</evidence>
<gene>
    <name evidence="2" type="ORF">CRHIZ90672A_00017775</name>
</gene>
<evidence type="ECO:0000313" key="2">
    <source>
        <dbReference type="EMBL" id="CAH0017657.1"/>
    </source>
</evidence>
<name>A0A9N9V4G6_9HYPO</name>
<dbReference type="Proteomes" id="UP000696573">
    <property type="component" value="Unassembled WGS sequence"/>
</dbReference>
<protein>
    <submittedName>
        <fullName evidence="2">Uncharacterized protein</fullName>
    </submittedName>
</protein>
<dbReference type="EMBL" id="CABFNQ020000511">
    <property type="protein sequence ID" value="CAH0017657.1"/>
    <property type="molecule type" value="Genomic_DNA"/>
</dbReference>
<dbReference type="AlphaFoldDB" id="A0A9N9V4G6"/>
<proteinExistence type="predicted"/>
<keyword evidence="1" id="KW-0812">Transmembrane</keyword>
<comment type="caution">
    <text evidence="2">The sequence shown here is derived from an EMBL/GenBank/DDBJ whole genome shotgun (WGS) entry which is preliminary data.</text>
</comment>